<dbReference type="AlphaFoldDB" id="A0A8J3BGD5"/>
<dbReference type="Proteomes" id="UP000662200">
    <property type="component" value="Unassembled WGS sequence"/>
</dbReference>
<feature type="compositionally biased region" description="Gly residues" evidence="1">
    <location>
        <begin position="54"/>
        <end position="63"/>
    </location>
</feature>
<dbReference type="EMBL" id="BMQC01000001">
    <property type="protein sequence ID" value="GGK12285.1"/>
    <property type="molecule type" value="Genomic_DNA"/>
</dbReference>
<evidence type="ECO:0000313" key="3">
    <source>
        <dbReference type="Proteomes" id="UP000662200"/>
    </source>
</evidence>
<feature type="region of interest" description="Disordered" evidence="1">
    <location>
        <begin position="1"/>
        <end position="64"/>
    </location>
</feature>
<protein>
    <submittedName>
        <fullName evidence="2">Uncharacterized protein</fullName>
    </submittedName>
</protein>
<evidence type="ECO:0000313" key="2">
    <source>
        <dbReference type="EMBL" id="GGK12285.1"/>
    </source>
</evidence>
<sequence length="106" mass="10317">MMTGTSAVTVPAPRGAAAGERTASRATVARAATDPEPQDPAARDRAGADLPGAHPGGAGGGAGVRCMAVSSPEVWGELRSSIDVGQPAAGLAGCRWAGARSEAGHT</sequence>
<reference evidence="2" key="2">
    <citation type="submission" date="2020-09" db="EMBL/GenBank/DDBJ databases">
        <authorList>
            <person name="Sun Q."/>
            <person name="Ohkuma M."/>
        </authorList>
    </citation>
    <scope>NUCLEOTIDE SEQUENCE</scope>
    <source>
        <strain evidence="2">JCM 3091</strain>
    </source>
</reference>
<reference evidence="2" key="1">
    <citation type="journal article" date="2014" name="Int. J. Syst. Evol. Microbiol.">
        <title>Complete genome sequence of Corynebacterium casei LMG S-19264T (=DSM 44701T), isolated from a smear-ripened cheese.</title>
        <authorList>
            <consortium name="US DOE Joint Genome Institute (JGI-PGF)"/>
            <person name="Walter F."/>
            <person name="Albersmeier A."/>
            <person name="Kalinowski J."/>
            <person name="Ruckert C."/>
        </authorList>
    </citation>
    <scope>NUCLEOTIDE SEQUENCE</scope>
    <source>
        <strain evidence="2">JCM 3091</strain>
    </source>
</reference>
<keyword evidence="3" id="KW-1185">Reference proteome</keyword>
<comment type="caution">
    <text evidence="2">The sequence shown here is derived from an EMBL/GenBank/DDBJ whole genome shotgun (WGS) entry which is preliminary data.</text>
</comment>
<evidence type="ECO:0000256" key="1">
    <source>
        <dbReference type="SAM" id="MobiDB-lite"/>
    </source>
</evidence>
<organism evidence="2 3">
    <name type="scientific">Pilimelia terevasa</name>
    <dbReference type="NCBI Taxonomy" id="53372"/>
    <lineage>
        <taxon>Bacteria</taxon>
        <taxon>Bacillati</taxon>
        <taxon>Actinomycetota</taxon>
        <taxon>Actinomycetes</taxon>
        <taxon>Micromonosporales</taxon>
        <taxon>Micromonosporaceae</taxon>
        <taxon>Pilimelia</taxon>
    </lineage>
</organism>
<accession>A0A8J3BGD5</accession>
<gene>
    <name evidence="2" type="ORF">GCM10010124_00980</name>
</gene>
<name>A0A8J3BGD5_9ACTN</name>
<proteinExistence type="predicted"/>